<dbReference type="GO" id="GO:0004315">
    <property type="term" value="F:3-oxoacyl-[acyl-carrier-protein] synthase activity"/>
    <property type="evidence" value="ECO:0007669"/>
    <property type="project" value="TreeGrafter"/>
</dbReference>
<reference evidence="3" key="1">
    <citation type="journal article" date="2022" name="Microbiol. Resour. Announc.">
        <title>Genome Sequence of Cupriavidus campinensis Strain G5, a Member of a Bacterial Consortium Capable of Polyethylene Degradation.</title>
        <authorList>
            <person name="Schneider B."/>
            <person name="Pfeiffer F."/>
            <person name="Dyall-Smith M."/>
            <person name="Kunte H.J."/>
        </authorList>
    </citation>
    <scope>NUCLEOTIDE SEQUENCE</scope>
    <source>
        <strain evidence="3">G5</strain>
    </source>
</reference>
<dbReference type="Proteomes" id="UP001056132">
    <property type="component" value="Chromosome 1"/>
</dbReference>
<keyword evidence="1" id="KW-0808">Transferase</keyword>
<organism evidence="3 4">
    <name type="scientific">Cupriavidus campinensis</name>
    <dbReference type="NCBI Taxonomy" id="151783"/>
    <lineage>
        <taxon>Bacteria</taxon>
        <taxon>Pseudomonadati</taxon>
        <taxon>Pseudomonadota</taxon>
        <taxon>Betaproteobacteria</taxon>
        <taxon>Burkholderiales</taxon>
        <taxon>Burkholderiaceae</taxon>
        <taxon>Cupriavidus</taxon>
    </lineage>
</organism>
<proteinExistence type="predicted"/>
<dbReference type="AlphaFoldDB" id="A0AAE9I4M6"/>
<dbReference type="InterPro" id="IPR014030">
    <property type="entry name" value="Ketoacyl_synth_N"/>
</dbReference>
<protein>
    <recommendedName>
        <fullName evidence="2">Beta-ketoacyl synthase-like N-terminal domain-containing protein</fullName>
    </recommendedName>
</protein>
<dbReference type="GO" id="GO:0006633">
    <property type="term" value="P:fatty acid biosynthetic process"/>
    <property type="evidence" value="ECO:0007669"/>
    <property type="project" value="TreeGrafter"/>
</dbReference>
<evidence type="ECO:0000256" key="1">
    <source>
        <dbReference type="ARBA" id="ARBA00022679"/>
    </source>
</evidence>
<dbReference type="KEGG" id="ccam:M5D45_15800"/>
<evidence type="ECO:0000313" key="3">
    <source>
        <dbReference type="EMBL" id="URF03936.1"/>
    </source>
</evidence>
<dbReference type="Pfam" id="PF00109">
    <property type="entry name" value="ketoacyl-synt"/>
    <property type="match status" value="1"/>
</dbReference>
<dbReference type="InterPro" id="IPR016039">
    <property type="entry name" value="Thiolase-like"/>
</dbReference>
<dbReference type="EMBL" id="CP097330">
    <property type="protein sequence ID" value="URF03936.1"/>
    <property type="molecule type" value="Genomic_DNA"/>
</dbReference>
<dbReference type="Gene3D" id="3.40.47.10">
    <property type="match status" value="1"/>
</dbReference>
<accession>A0AAE9I4M6</accession>
<evidence type="ECO:0000313" key="4">
    <source>
        <dbReference type="Proteomes" id="UP001056132"/>
    </source>
</evidence>
<dbReference type="PANTHER" id="PTHR11712:SF336">
    <property type="entry name" value="3-OXOACYL-[ACYL-CARRIER-PROTEIN] SYNTHASE, MITOCHONDRIAL"/>
    <property type="match status" value="1"/>
</dbReference>
<dbReference type="InterPro" id="IPR000794">
    <property type="entry name" value="Beta-ketoacyl_synthase"/>
</dbReference>
<feature type="domain" description="Beta-ketoacyl synthase-like N-terminal" evidence="2">
    <location>
        <begin position="55"/>
        <end position="179"/>
    </location>
</feature>
<name>A0AAE9I4M6_9BURK</name>
<dbReference type="SUPFAM" id="SSF53901">
    <property type="entry name" value="Thiolase-like"/>
    <property type="match status" value="1"/>
</dbReference>
<dbReference type="PANTHER" id="PTHR11712">
    <property type="entry name" value="POLYKETIDE SYNTHASE-RELATED"/>
    <property type="match status" value="1"/>
</dbReference>
<gene>
    <name evidence="3" type="ORF">M5D45_15800</name>
</gene>
<sequence>MNPRTQAILISGHGWEIPAFSTHDSLAEGLLAGPAAPHFTPERLLGKKGLRYKERSTLLALCAASKALADAGFVKADTVSLHDDGFGVVVATNTCNLDTVCQAAETIHRQHVNATSAMDLPNASSNVVSAAIAIRFGLRALNLTVCTGASSSLDAIVLAANAIRNGRARRMLVVAVEVDGPAARSLLAGRRLAEGGGLPALLEGAGALVLERTDDANARGARHHGALAGYAYCHADAARSPALDALLTDHASKPCYVAGDSFAAHAVTALHQREGAQRDLGILSGPAYGASTLYALIHHCEQARAAEPESACGAVVLGGGSWGDRRAGAIVVEAGGVGQ</sequence>
<dbReference type="RefSeq" id="WP_250024824.1">
    <property type="nucleotide sequence ID" value="NZ_CP097330.1"/>
</dbReference>
<reference evidence="3" key="2">
    <citation type="submission" date="2022-05" db="EMBL/GenBank/DDBJ databases">
        <authorList>
            <person name="Kunte H.-J."/>
        </authorList>
    </citation>
    <scope>NUCLEOTIDE SEQUENCE</scope>
    <source>
        <strain evidence="3">G5</strain>
    </source>
</reference>
<evidence type="ECO:0000259" key="2">
    <source>
        <dbReference type="Pfam" id="PF00109"/>
    </source>
</evidence>